<gene>
    <name evidence="2" type="ORF">GFN93_14135</name>
</gene>
<evidence type="ECO:0000313" key="3">
    <source>
        <dbReference type="Proteomes" id="UP000469421"/>
    </source>
</evidence>
<dbReference type="Pfam" id="PF14052">
    <property type="entry name" value="Caps_assemb_Wzi"/>
    <property type="match status" value="1"/>
</dbReference>
<evidence type="ECO:0000313" key="2">
    <source>
        <dbReference type="EMBL" id="MQX54391.1"/>
    </source>
</evidence>
<name>A0A6N7M1M3_9GAMM</name>
<dbReference type="InterPro" id="IPR026950">
    <property type="entry name" value="Caps_assemb_Wzi"/>
</dbReference>
<dbReference type="AlphaFoldDB" id="A0A6N7M1M3"/>
<comment type="caution">
    <text evidence="2">The sequence shown here is derived from an EMBL/GenBank/DDBJ whole genome shotgun (WGS) entry which is preliminary data.</text>
</comment>
<dbReference type="Gene3D" id="2.40.160.130">
    <property type="entry name" value="Capsule assembly protein Wzi"/>
    <property type="match status" value="1"/>
</dbReference>
<keyword evidence="1" id="KW-0732">Signal</keyword>
<sequence length="510" mass="56064">MSFVRVPRRARYWIATLLGLGVSGAHAASPWVPTGDLTARHHIETLQTQGCLNGLTLTWPMSWAAVMKAARQAQARLPEAQAQACASSSHFQYLQAGHDAARANTRGVSITLGGANQEPLYTSFDSQPEDTFTGQLALYGTGEHWSGRLAVSYADGERDDQHLRFDDSYLAAVMGNWQLGVGAVDRWWGPGWQSSLALSNNARPVPGVWLSRHVLAAPESPWLRWIGPWDLQVIAGQLEEDRAIPDAKLLGARFVFKPLDSLQIGLSRLAQWGGEGRPQDMKAFWNAFIGRDNGETSGLEPDEDPSNQIAGFDFRLSMAPGHIPMGLYGQFMGEDEAGNLPSKFDALAGLDMVTGIGKGTQRWFVEATETVAGSWISERRYNTMYEHGTYQSGFRYHGRNLASTWEGDARAVTLGIQQYFTNNLTIALNLSQATLNKEGVIRAVVPDGGAAILQSVEEQDVALAEMRIGHPLLGGTAHWLLSASDEPIVTPFEERERWTAGLQWTRDFAW</sequence>
<proteinExistence type="predicted"/>
<dbReference type="EMBL" id="WIRE01000001">
    <property type="protein sequence ID" value="MQX54391.1"/>
    <property type="molecule type" value="Genomic_DNA"/>
</dbReference>
<dbReference type="InterPro" id="IPR038636">
    <property type="entry name" value="Wzi_sf"/>
</dbReference>
<organism evidence="2 3">
    <name type="scientific">Alcanivorax sediminis</name>
    <dbReference type="NCBI Taxonomy" id="2663008"/>
    <lineage>
        <taxon>Bacteria</taxon>
        <taxon>Pseudomonadati</taxon>
        <taxon>Pseudomonadota</taxon>
        <taxon>Gammaproteobacteria</taxon>
        <taxon>Oceanospirillales</taxon>
        <taxon>Alcanivoracaceae</taxon>
        <taxon>Alcanivorax</taxon>
    </lineage>
</organism>
<reference evidence="2 3" key="1">
    <citation type="submission" date="2019-10" db="EMBL/GenBank/DDBJ databases">
        <title>Alcanivorax sp.PA15-N-34 draft genome sequence.</title>
        <authorList>
            <person name="Liao X."/>
            <person name="Shao Z."/>
        </authorList>
    </citation>
    <scope>NUCLEOTIDE SEQUENCE [LARGE SCALE GENOMIC DNA]</scope>
    <source>
        <strain evidence="2 3">PA15-N-34</strain>
    </source>
</reference>
<accession>A0A6N7M1M3</accession>
<feature type="signal peptide" evidence="1">
    <location>
        <begin position="1"/>
        <end position="27"/>
    </location>
</feature>
<evidence type="ECO:0000256" key="1">
    <source>
        <dbReference type="SAM" id="SignalP"/>
    </source>
</evidence>
<dbReference type="Proteomes" id="UP000469421">
    <property type="component" value="Unassembled WGS sequence"/>
</dbReference>
<protein>
    <submittedName>
        <fullName evidence="2">Capsule assembly Wzi family protein</fullName>
    </submittedName>
</protein>
<keyword evidence="3" id="KW-1185">Reference proteome</keyword>
<dbReference type="RefSeq" id="WP_153501665.1">
    <property type="nucleotide sequence ID" value="NZ_WIRE01000001.1"/>
</dbReference>
<feature type="chain" id="PRO_5027082648" evidence="1">
    <location>
        <begin position="28"/>
        <end position="510"/>
    </location>
</feature>